<evidence type="ECO:0000256" key="1">
    <source>
        <dbReference type="SAM" id="MobiDB-lite"/>
    </source>
</evidence>
<dbReference type="VEuPathDB" id="FungiDB:KRP22_2434"/>
<sequence>MRSTEFRVVLVSPRLVSKASAVEQKRKPMTKFIPAPGVVPERVLVSKSQQETLTDMADGIIAETLQTYESFISSGRQLPHDQWKHVKSKEKVHVLRSRRGKLHKPHRQSCDEKDPSRPRLLSVTAMQQAAAAGRPFDYDDEPIPDEEISTNTHSSSSDAGSFSLFEDSVLANVKPSRVPLVVATGSIDGSVEDVAFGAVANTKHRWVVRNSYVKNDAFDDRKVLATLQSPSEEDPFRSIVIKWATANFGPFTTRRDFLYLESMGMALDSDGEKIFYNLIHSVELDACPPLDNCHNIIRAQVSMCYITRQLTQESVELFGRGFVEPHGEMMESHGIALLGQNVSSCSGVVECSNLKKLSWLMARSRRSDSSGIEPSSVCGVCHKSLKNSLGSLLQAPSGCPICRRVTCGKCSVQRKLTMDASKEITQKNFTFCLSCVIEARDLSAWEVATACLHSS</sequence>
<dbReference type="PANTHER" id="PTHR13510">
    <property type="entry name" value="FYVE-FINGER-CONTAINING RAB5 EFFECTOR PROTEIN RABENOSYN-5-RELATED"/>
    <property type="match status" value="1"/>
</dbReference>
<dbReference type="EMBL" id="DS566001">
    <property type="status" value="NOT_ANNOTATED_CDS"/>
    <property type="molecule type" value="Genomic_DNA"/>
</dbReference>
<feature type="region of interest" description="Disordered" evidence="1">
    <location>
        <begin position="98"/>
        <end position="118"/>
    </location>
</feature>
<dbReference type="PANTHER" id="PTHR13510:SF44">
    <property type="entry name" value="RABENOSYN-5"/>
    <property type="match status" value="1"/>
</dbReference>
<dbReference type="OMA" id="KWATANF"/>
<organism evidence="2 3">
    <name type="scientific">Phytophthora ramorum</name>
    <name type="common">Sudden oak death agent</name>
    <dbReference type="NCBI Taxonomy" id="164328"/>
    <lineage>
        <taxon>Eukaryota</taxon>
        <taxon>Sar</taxon>
        <taxon>Stramenopiles</taxon>
        <taxon>Oomycota</taxon>
        <taxon>Peronosporomycetes</taxon>
        <taxon>Peronosporales</taxon>
        <taxon>Peronosporaceae</taxon>
        <taxon>Phytophthora</taxon>
    </lineage>
</organism>
<name>H3GDS3_PHYRM</name>
<reference evidence="3" key="1">
    <citation type="journal article" date="2006" name="Science">
        <title>Phytophthora genome sequences uncover evolutionary origins and mechanisms of pathogenesis.</title>
        <authorList>
            <person name="Tyler B.M."/>
            <person name="Tripathy S."/>
            <person name="Zhang X."/>
            <person name="Dehal P."/>
            <person name="Jiang R.H."/>
            <person name="Aerts A."/>
            <person name="Arredondo F.D."/>
            <person name="Baxter L."/>
            <person name="Bensasson D."/>
            <person name="Beynon J.L."/>
            <person name="Chapman J."/>
            <person name="Damasceno C.M."/>
            <person name="Dorrance A.E."/>
            <person name="Dou D."/>
            <person name="Dickerman A.W."/>
            <person name="Dubchak I.L."/>
            <person name="Garbelotto M."/>
            <person name="Gijzen M."/>
            <person name="Gordon S.G."/>
            <person name="Govers F."/>
            <person name="Grunwald N.J."/>
            <person name="Huang W."/>
            <person name="Ivors K.L."/>
            <person name="Jones R.W."/>
            <person name="Kamoun S."/>
            <person name="Krampis K."/>
            <person name="Lamour K.H."/>
            <person name="Lee M.K."/>
            <person name="McDonald W.H."/>
            <person name="Medina M."/>
            <person name="Meijer H.J."/>
            <person name="Nordberg E.K."/>
            <person name="Maclean D.J."/>
            <person name="Ospina-Giraldo M.D."/>
            <person name="Morris P.F."/>
            <person name="Phuntumart V."/>
            <person name="Putnam N.H."/>
            <person name="Rash S."/>
            <person name="Rose J.K."/>
            <person name="Sakihama Y."/>
            <person name="Salamov A.A."/>
            <person name="Savidor A."/>
            <person name="Scheuring C.F."/>
            <person name="Smith B.M."/>
            <person name="Sobral B.W."/>
            <person name="Terry A."/>
            <person name="Torto-Alalibo T.A."/>
            <person name="Win J."/>
            <person name="Xu Z."/>
            <person name="Zhang H."/>
            <person name="Grigoriev I.V."/>
            <person name="Rokhsar D.S."/>
            <person name="Boore J.L."/>
        </authorList>
    </citation>
    <scope>NUCLEOTIDE SEQUENCE [LARGE SCALE GENOMIC DNA]</scope>
    <source>
        <strain evidence="3">Pr102</strain>
    </source>
</reference>
<dbReference type="Proteomes" id="UP000005238">
    <property type="component" value="Unassembled WGS sequence"/>
</dbReference>
<dbReference type="EnsemblProtists" id="Phyra73735">
    <property type="protein sequence ID" value="Phyra73735"/>
    <property type="gene ID" value="Phyra73735"/>
</dbReference>
<dbReference type="InterPro" id="IPR052727">
    <property type="entry name" value="Rab4/Rab5_effector"/>
</dbReference>
<dbReference type="CDD" id="cd00065">
    <property type="entry name" value="FYVE_like_SF"/>
    <property type="match status" value="1"/>
</dbReference>
<dbReference type="Gene3D" id="3.30.530.20">
    <property type="match status" value="1"/>
</dbReference>
<reference evidence="2" key="2">
    <citation type="submission" date="2015-06" db="UniProtKB">
        <authorList>
            <consortium name="EnsemblProtists"/>
        </authorList>
    </citation>
    <scope>IDENTIFICATION</scope>
    <source>
        <strain evidence="2">Pr102</strain>
    </source>
</reference>
<proteinExistence type="predicted"/>
<feature type="compositionally biased region" description="Basic and acidic residues" evidence="1">
    <location>
        <begin position="108"/>
        <end position="117"/>
    </location>
</feature>
<accession>H3GDS3</accession>
<protein>
    <recommendedName>
        <fullName evidence="4">FYVE-type domain-containing protein</fullName>
    </recommendedName>
</protein>
<feature type="compositionally biased region" description="Basic residues" evidence="1">
    <location>
        <begin position="98"/>
        <end position="107"/>
    </location>
</feature>
<dbReference type="eggNOG" id="ENOG502RD0B">
    <property type="taxonomic scope" value="Eukaryota"/>
</dbReference>
<dbReference type="AlphaFoldDB" id="H3GDS3"/>
<feature type="region of interest" description="Disordered" evidence="1">
    <location>
        <begin position="135"/>
        <end position="159"/>
    </location>
</feature>
<dbReference type="InParanoid" id="H3GDS3"/>
<feature type="compositionally biased region" description="Acidic residues" evidence="1">
    <location>
        <begin position="138"/>
        <end position="148"/>
    </location>
</feature>
<evidence type="ECO:0000313" key="3">
    <source>
        <dbReference type="Proteomes" id="UP000005238"/>
    </source>
</evidence>
<dbReference type="HOGENOM" id="CLU_015303_8_2_1"/>
<evidence type="ECO:0000313" key="2">
    <source>
        <dbReference type="EnsemblProtists" id="Phyra73735"/>
    </source>
</evidence>
<evidence type="ECO:0008006" key="4">
    <source>
        <dbReference type="Google" id="ProtNLM"/>
    </source>
</evidence>
<dbReference type="VEuPathDB" id="FungiDB:KRP23_4336"/>
<dbReference type="InterPro" id="IPR023393">
    <property type="entry name" value="START-like_dom_sf"/>
</dbReference>
<keyword evidence="3" id="KW-1185">Reference proteome</keyword>